<reference evidence="2" key="1">
    <citation type="submission" date="2021-02" db="EMBL/GenBank/DDBJ databases">
        <authorList>
            <person name="Dougan E. K."/>
            <person name="Rhodes N."/>
            <person name="Thang M."/>
            <person name="Chan C."/>
        </authorList>
    </citation>
    <scope>NUCLEOTIDE SEQUENCE</scope>
</reference>
<accession>A0A813D852</accession>
<evidence type="ECO:0000313" key="3">
    <source>
        <dbReference type="Proteomes" id="UP000654075"/>
    </source>
</evidence>
<dbReference type="PANTHER" id="PTHR35754">
    <property type="entry name" value="ATP SYNTHASE SUBUNIT B"/>
    <property type="match status" value="1"/>
</dbReference>
<protein>
    <submittedName>
        <fullName evidence="2">Uncharacterized protein</fullName>
    </submittedName>
</protein>
<evidence type="ECO:0000313" key="2">
    <source>
        <dbReference type="EMBL" id="CAE8581979.1"/>
    </source>
</evidence>
<comment type="caution">
    <text evidence="2">The sequence shown here is derived from an EMBL/GenBank/DDBJ whole genome shotgun (WGS) entry which is preliminary data.</text>
</comment>
<proteinExistence type="predicted"/>
<name>A0A813D852_POLGL</name>
<organism evidence="2 3">
    <name type="scientific">Polarella glacialis</name>
    <name type="common">Dinoflagellate</name>
    <dbReference type="NCBI Taxonomy" id="89957"/>
    <lineage>
        <taxon>Eukaryota</taxon>
        <taxon>Sar</taxon>
        <taxon>Alveolata</taxon>
        <taxon>Dinophyceae</taxon>
        <taxon>Suessiales</taxon>
        <taxon>Suessiaceae</taxon>
        <taxon>Polarella</taxon>
    </lineage>
</organism>
<keyword evidence="3" id="KW-1185">Reference proteome</keyword>
<feature type="compositionally biased region" description="Basic and acidic residues" evidence="1">
    <location>
        <begin position="367"/>
        <end position="380"/>
    </location>
</feature>
<gene>
    <name evidence="2" type="ORF">PGLA1383_LOCUS982</name>
</gene>
<dbReference type="OrthoDB" id="511315at2759"/>
<dbReference type="Proteomes" id="UP000654075">
    <property type="component" value="Unassembled WGS sequence"/>
</dbReference>
<dbReference type="AlphaFoldDB" id="A0A813D852"/>
<dbReference type="EMBL" id="CAJNNV010000259">
    <property type="protein sequence ID" value="CAE8581979.1"/>
    <property type="molecule type" value="Genomic_DNA"/>
</dbReference>
<sequence length="380" mass="42549">MEQLRALQRKNAVLIALQSSWDADHLAPAVEEQTLLVETLQALAEKFGSTMPERVALLCRSATLLEDASLMAILAAADFCRVADPGPNPVAEIVPSLTPCCVTIEGVDLAQSALEDFVCSYFMFHGLSESSPRDIFKHLPFLGFMEGHLYGLDQVNEDNLLPAMVGELWHREPPLREDPFGPLRQVLAERRWLTPRLELELKGGSRFWLLERKLCAALADPESEPAPLIDRGDVEAALRLKSFDYRAMNLLLYAMRGEEHNEEHMEFLATSEVLVELGDDLTDYAEDAEKNSFNVYRCFLAIYGPDEGPLELSRYIQALESKYAAALKRLEPSLAERWLQRGEASLRHGAGSERGAGGGSWEIPSPIDERALRRERTAER</sequence>
<evidence type="ECO:0000256" key="1">
    <source>
        <dbReference type="SAM" id="MobiDB-lite"/>
    </source>
</evidence>
<dbReference type="PANTHER" id="PTHR35754:SF2">
    <property type="entry name" value="ATP SYNTHASE SUBUNIT B"/>
    <property type="match status" value="1"/>
</dbReference>
<feature type="region of interest" description="Disordered" evidence="1">
    <location>
        <begin position="348"/>
        <end position="380"/>
    </location>
</feature>